<proteinExistence type="predicted"/>
<reference evidence="1 2" key="1">
    <citation type="journal article" date="2020" name="BMC Genomics">
        <title>Intraspecific diversification of the crop wild relative Brassica cretica Lam. using demographic model selection.</title>
        <authorList>
            <person name="Kioukis A."/>
            <person name="Michalopoulou V.A."/>
            <person name="Briers L."/>
            <person name="Pirintsos S."/>
            <person name="Studholme D.J."/>
            <person name="Pavlidis P."/>
            <person name="Sarris P.F."/>
        </authorList>
    </citation>
    <scope>NUCLEOTIDE SEQUENCE [LARGE SCALE GENOMIC DNA]</scope>
    <source>
        <strain evidence="2">cv. PFS-1207/04</strain>
    </source>
</reference>
<sequence length="65" mass="7172">MRSLTLATSKSSPTSSFVASLAPKTLQLVVECPRVWWNSQKVFSSYPGLRVHVLHEVLPCSELTA</sequence>
<evidence type="ECO:0000313" key="1">
    <source>
        <dbReference type="EMBL" id="KAF3569445.1"/>
    </source>
</evidence>
<gene>
    <name evidence="1" type="ORF">DY000_02014248</name>
</gene>
<protein>
    <submittedName>
        <fullName evidence="1">Uncharacterized protein</fullName>
    </submittedName>
</protein>
<keyword evidence="2" id="KW-1185">Reference proteome</keyword>
<dbReference type="Proteomes" id="UP000266723">
    <property type="component" value="Unassembled WGS sequence"/>
</dbReference>
<organism evidence="1 2">
    <name type="scientific">Brassica cretica</name>
    <name type="common">Mustard</name>
    <dbReference type="NCBI Taxonomy" id="69181"/>
    <lineage>
        <taxon>Eukaryota</taxon>
        <taxon>Viridiplantae</taxon>
        <taxon>Streptophyta</taxon>
        <taxon>Embryophyta</taxon>
        <taxon>Tracheophyta</taxon>
        <taxon>Spermatophyta</taxon>
        <taxon>Magnoliopsida</taxon>
        <taxon>eudicotyledons</taxon>
        <taxon>Gunneridae</taxon>
        <taxon>Pentapetalae</taxon>
        <taxon>rosids</taxon>
        <taxon>malvids</taxon>
        <taxon>Brassicales</taxon>
        <taxon>Brassicaceae</taxon>
        <taxon>Brassiceae</taxon>
        <taxon>Brassica</taxon>
    </lineage>
</organism>
<dbReference type="EMBL" id="QGKV02000759">
    <property type="protein sequence ID" value="KAF3569445.1"/>
    <property type="molecule type" value="Genomic_DNA"/>
</dbReference>
<name>A0ABQ7DEC6_BRACR</name>
<evidence type="ECO:0000313" key="2">
    <source>
        <dbReference type="Proteomes" id="UP000266723"/>
    </source>
</evidence>
<comment type="caution">
    <text evidence="1">The sequence shown here is derived from an EMBL/GenBank/DDBJ whole genome shotgun (WGS) entry which is preliminary data.</text>
</comment>
<accession>A0ABQ7DEC6</accession>